<proteinExistence type="predicted"/>
<name>A0A544QXY7_9FIRM</name>
<comment type="caution">
    <text evidence="1">The sequence shown here is derived from an EMBL/GenBank/DDBJ whole genome shotgun (WGS) entry which is preliminary data.</text>
</comment>
<accession>A0A544QXY7</accession>
<dbReference type="EMBL" id="SGJB01000002">
    <property type="protein sequence ID" value="TQQ85531.1"/>
    <property type="molecule type" value="Genomic_DNA"/>
</dbReference>
<organism evidence="1 2">
    <name type="scientific">Peptacetobacter hominis</name>
    <dbReference type="NCBI Taxonomy" id="2743610"/>
    <lineage>
        <taxon>Bacteria</taxon>
        <taxon>Bacillati</taxon>
        <taxon>Bacillota</taxon>
        <taxon>Clostridia</taxon>
        <taxon>Peptostreptococcales</taxon>
        <taxon>Peptostreptococcaceae</taxon>
        <taxon>Peptacetobacter</taxon>
    </lineage>
</organism>
<keyword evidence="2" id="KW-1185">Reference proteome</keyword>
<protein>
    <submittedName>
        <fullName evidence="1">Uncharacterized protein</fullName>
    </submittedName>
</protein>
<evidence type="ECO:0000313" key="1">
    <source>
        <dbReference type="EMBL" id="TQQ85531.1"/>
    </source>
</evidence>
<sequence length="106" mass="12839">MEIPFFILFISFILFVYRKISNYIRYIMDNFREINSDDIYECTISDSEIYVSKNNEVYVSFPFDRVKKIEKFRDDGFSFRMKDNSNIIIVGFPDMSVFSFLENREN</sequence>
<dbReference type="AlphaFoldDB" id="A0A544QXY7"/>
<dbReference type="Proteomes" id="UP000317863">
    <property type="component" value="Unassembled WGS sequence"/>
</dbReference>
<reference evidence="1 2" key="1">
    <citation type="submission" date="2019-02" db="EMBL/GenBank/DDBJ databases">
        <title>Peptostreptococcaceae bacterium ZHW00191 nov., a new bacterium isolated from the human gut.</title>
        <authorList>
            <person name="Zhou H.-W."/>
            <person name="Chen X.-J."/>
        </authorList>
    </citation>
    <scope>NUCLEOTIDE SEQUENCE [LARGE SCALE GENOMIC DNA]</scope>
    <source>
        <strain evidence="1 2">ZHW00191</strain>
    </source>
</reference>
<evidence type="ECO:0000313" key="2">
    <source>
        <dbReference type="Proteomes" id="UP000317863"/>
    </source>
</evidence>
<gene>
    <name evidence="1" type="ORF">EXD82_01945</name>
</gene>